<dbReference type="AlphaFoldDB" id="A0A6M3J471"/>
<evidence type="ECO:0000313" key="1">
    <source>
        <dbReference type="EMBL" id="QJA63987.1"/>
    </source>
</evidence>
<accession>A0A6M3J471</accession>
<name>A0A6M3J471_9ZZZZ</name>
<sequence>MGWTQLKVAVCDGCGAHEEINSMLPDVPEGWHTVTIDGYDPPKGKHSLFCSTDCLNQIMVEHILPMLEGGCETGQS</sequence>
<proteinExistence type="predicted"/>
<protein>
    <recommendedName>
        <fullName evidence="2">MYM-type domain-containing protein</fullName>
    </recommendedName>
</protein>
<organism evidence="1">
    <name type="scientific">viral metagenome</name>
    <dbReference type="NCBI Taxonomy" id="1070528"/>
    <lineage>
        <taxon>unclassified sequences</taxon>
        <taxon>metagenomes</taxon>
        <taxon>organismal metagenomes</taxon>
    </lineage>
</organism>
<reference evidence="1" key="1">
    <citation type="submission" date="2020-03" db="EMBL/GenBank/DDBJ databases">
        <title>The deep terrestrial virosphere.</title>
        <authorList>
            <person name="Holmfeldt K."/>
            <person name="Nilsson E."/>
            <person name="Simone D."/>
            <person name="Lopez-Fernandez M."/>
            <person name="Wu X."/>
            <person name="de Brujin I."/>
            <person name="Lundin D."/>
            <person name="Andersson A."/>
            <person name="Bertilsson S."/>
            <person name="Dopson M."/>
        </authorList>
    </citation>
    <scope>NUCLEOTIDE SEQUENCE</scope>
    <source>
        <strain evidence="1">MM415B00562</strain>
    </source>
</reference>
<dbReference type="EMBL" id="MT141510">
    <property type="protein sequence ID" value="QJA63987.1"/>
    <property type="molecule type" value="Genomic_DNA"/>
</dbReference>
<evidence type="ECO:0008006" key="2">
    <source>
        <dbReference type="Google" id="ProtNLM"/>
    </source>
</evidence>
<gene>
    <name evidence="1" type="ORF">MM415B00562_0021</name>
</gene>